<dbReference type="Proteomes" id="UP000051008">
    <property type="component" value="Unassembled WGS sequence"/>
</dbReference>
<dbReference type="SUPFAM" id="SSF116726">
    <property type="entry name" value="TrkA C-terminal domain-like"/>
    <property type="match status" value="1"/>
</dbReference>
<dbReference type="InterPro" id="IPR036721">
    <property type="entry name" value="RCK_C_sf"/>
</dbReference>
<keyword evidence="7" id="KW-1185">Reference proteome</keyword>
<dbReference type="Gene3D" id="1.10.10.10">
    <property type="entry name" value="Winged helix-like DNA-binding domain superfamily/Winged helix DNA-binding domain"/>
    <property type="match status" value="1"/>
</dbReference>
<evidence type="ECO:0000259" key="5">
    <source>
        <dbReference type="PROSITE" id="PS51202"/>
    </source>
</evidence>
<organism evidence="6 7">
    <name type="scientific">Ligilactobacillus agilis DSM 20509</name>
    <dbReference type="NCBI Taxonomy" id="1423718"/>
    <lineage>
        <taxon>Bacteria</taxon>
        <taxon>Bacillati</taxon>
        <taxon>Bacillota</taxon>
        <taxon>Bacilli</taxon>
        <taxon>Lactobacillales</taxon>
        <taxon>Lactobacillaceae</taxon>
        <taxon>Ligilactobacillus</taxon>
    </lineage>
</organism>
<evidence type="ECO:0008006" key="8">
    <source>
        <dbReference type="Google" id="ProtNLM"/>
    </source>
</evidence>
<dbReference type="PROSITE" id="PS50949">
    <property type="entry name" value="HTH_GNTR"/>
    <property type="match status" value="1"/>
</dbReference>
<proteinExistence type="predicted"/>
<dbReference type="AlphaFoldDB" id="A0A0R2AAT5"/>
<evidence type="ECO:0000256" key="3">
    <source>
        <dbReference type="ARBA" id="ARBA00023163"/>
    </source>
</evidence>
<dbReference type="InterPro" id="IPR036390">
    <property type="entry name" value="WH_DNA-bd_sf"/>
</dbReference>
<evidence type="ECO:0000259" key="4">
    <source>
        <dbReference type="PROSITE" id="PS50949"/>
    </source>
</evidence>
<dbReference type="EMBL" id="AYYP01000036">
    <property type="protein sequence ID" value="KRM64269.1"/>
    <property type="molecule type" value="Genomic_DNA"/>
</dbReference>
<name>A0A0R2AAT5_9LACO</name>
<dbReference type="SUPFAM" id="SSF46785">
    <property type="entry name" value="Winged helix' DNA-binding domain"/>
    <property type="match status" value="1"/>
</dbReference>
<dbReference type="GO" id="GO:0008324">
    <property type="term" value="F:monoatomic cation transmembrane transporter activity"/>
    <property type="evidence" value="ECO:0007669"/>
    <property type="project" value="InterPro"/>
</dbReference>
<dbReference type="Gene3D" id="3.30.70.1450">
    <property type="entry name" value="Regulator of K+ conductance, C-terminal domain"/>
    <property type="match status" value="1"/>
</dbReference>
<dbReference type="RefSeq" id="WP_056976770.1">
    <property type="nucleotide sequence ID" value="NZ_AYYP01000036.1"/>
</dbReference>
<evidence type="ECO:0000313" key="7">
    <source>
        <dbReference type="Proteomes" id="UP000051008"/>
    </source>
</evidence>
<dbReference type="PROSITE" id="PS51202">
    <property type="entry name" value="RCK_C"/>
    <property type="match status" value="1"/>
</dbReference>
<dbReference type="InterPro" id="IPR036388">
    <property type="entry name" value="WH-like_DNA-bd_sf"/>
</dbReference>
<feature type="domain" description="HTH gntR-type" evidence="4">
    <location>
        <begin position="11"/>
        <end position="79"/>
    </location>
</feature>
<dbReference type="PANTHER" id="PTHR38445:SF10">
    <property type="entry name" value="GNTR-FAMILY TRANSCRIPTIONAL REGULATOR"/>
    <property type="match status" value="1"/>
</dbReference>
<reference evidence="6 7" key="1">
    <citation type="journal article" date="2015" name="Genome Announc.">
        <title>Expanding the biotechnology potential of lactobacilli through comparative genomics of 213 strains and associated genera.</title>
        <authorList>
            <person name="Sun Z."/>
            <person name="Harris H.M."/>
            <person name="McCann A."/>
            <person name="Guo C."/>
            <person name="Argimon S."/>
            <person name="Zhang W."/>
            <person name="Yang X."/>
            <person name="Jeffery I.B."/>
            <person name="Cooney J.C."/>
            <person name="Kagawa T.F."/>
            <person name="Liu W."/>
            <person name="Song Y."/>
            <person name="Salvetti E."/>
            <person name="Wrobel A."/>
            <person name="Rasinkangas P."/>
            <person name="Parkhill J."/>
            <person name="Rea M.C."/>
            <person name="O'Sullivan O."/>
            <person name="Ritari J."/>
            <person name="Douillard F.P."/>
            <person name="Paul Ross R."/>
            <person name="Yang R."/>
            <person name="Briner A.E."/>
            <person name="Felis G.E."/>
            <person name="de Vos W.M."/>
            <person name="Barrangou R."/>
            <person name="Klaenhammer T.R."/>
            <person name="Caufield P.W."/>
            <person name="Cui Y."/>
            <person name="Zhang H."/>
            <person name="O'Toole P.W."/>
        </authorList>
    </citation>
    <scope>NUCLEOTIDE SEQUENCE [LARGE SCALE GENOMIC DNA]</scope>
    <source>
        <strain evidence="6 7">DSM 20509</strain>
    </source>
</reference>
<dbReference type="InterPro" id="IPR000524">
    <property type="entry name" value="Tscrpt_reg_HTH_GntR"/>
</dbReference>
<dbReference type="PATRIC" id="fig|1423718.3.peg.2025"/>
<dbReference type="InterPro" id="IPR006037">
    <property type="entry name" value="RCK_C"/>
</dbReference>
<dbReference type="OrthoDB" id="226679at2"/>
<dbReference type="GO" id="GO:0003700">
    <property type="term" value="F:DNA-binding transcription factor activity"/>
    <property type="evidence" value="ECO:0007669"/>
    <property type="project" value="InterPro"/>
</dbReference>
<protein>
    <recommendedName>
        <fullName evidence="8">GntR family transcriptional regulator</fullName>
    </recommendedName>
</protein>
<dbReference type="CDD" id="cd07377">
    <property type="entry name" value="WHTH_GntR"/>
    <property type="match status" value="1"/>
</dbReference>
<dbReference type="GO" id="GO:0006813">
    <property type="term" value="P:potassium ion transport"/>
    <property type="evidence" value="ECO:0007669"/>
    <property type="project" value="InterPro"/>
</dbReference>
<accession>A0A0R2AAT5</accession>
<keyword evidence="1" id="KW-0805">Transcription regulation</keyword>
<dbReference type="GO" id="GO:0003677">
    <property type="term" value="F:DNA binding"/>
    <property type="evidence" value="ECO:0007669"/>
    <property type="project" value="UniProtKB-KW"/>
</dbReference>
<dbReference type="SMART" id="SM00345">
    <property type="entry name" value="HTH_GNTR"/>
    <property type="match status" value="1"/>
</dbReference>
<evidence type="ECO:0000256" key="1">
    <source>
        <dbReference type="ARBA" id="ARBA00023015"/>
    </source>
</evidence>
<dbReference type="Pfam" id="PF00392">
    <property type="entry name" value="GntR"/>
    <property type="match status" value="1"/>
</dbReference>
<evidence type="ECO:0000313" key="6">
    <source>
        <dbReference type="EMBL" id="KRM64269.1"/>
    </source>
</evidence>
<dbReference type="PANTHER" id="PTHR38445">
    <property type="entry name" value="HTH-TYPE TRANSCRIPTIONAL REPRESSOR YTRA"/>
    <property type="match status" value="1"/>
</dbReference>
<feature type="domain" description="RCK C-terminal" evidence="5">
    <location>
        <begin position="126"/>
        <end position="210"/>
    </location>
</feature>
<keyword evidence="3" id="KW-0804">Transcription</keyword>
<keyword evidence="2" id="KW-0238">DNA-binding</keyword>
<evidence type="ECO:0000256" key="2">
    <source>
        <dbReference type="ARBA" id="ARBA00023125"/>
    </source>
</evidence>
<dbReference type="Pfam" id="PF02080">
    <property type="entry name" value="TrkA_C"/>
    <property type="match status" value="1"/>
</dbReference>
<gene>
    <name evidence="6" type="ORF">FC14_GL001950</name>
</gene>
<comment type="caution">
    <text evidence="6">The sequence shown here is derived from an EMBL/GenBank/DDBJ whole genome shotgun (WGS) entry which is preliminary data.</text>
</comment>
<sequence>MSGDNKKKITFPRYQQIAVALAERIVAGKYPVGSKLHARSTLASNFKVSPETARKAINMLADLDIMEVKHGSGAYISSKEKAQEFLANYQETTSLAKMEAGISQALSKQKADLEELAQMVTNLVERTQLVHKKFPFSPFELVLPTTATNLERSLNELNLWHSTGATLIAIRHADELVVSPGPYAMLAAGDTIYFVGSELSYERVCNLFNIQLNN</sequence>